<sequence>MLNYVLEAVIIAKINKINTQILKEKFPSIYREFFSKHQLVVSVADSFMWTGEYSAYFGGISICQKVPFRIYAGVEPIAEKKIVINESYLAYQRKIKKFLPIFFLPEEIKKISEFINDQLKIQVKRKGGCQITFFSEAPAEEGWGSLGTFAALISLTLHYYYFPFKRQNLDLWTKTKISDLIKKDPWFDRIFKFAWRTIAAAREGISSGTYALLGLINSGGFPIIYSTQADLPSWDKKIKTLSYSGERLSDLLKNDLAWHFDFGLACSGMRKSTSAGNRSIREIQADFDQIKNEAVIKDLHLSKISALFSHYGRERSLWLALMETLDIISLQILIGLKNIFQFGSSEKTLSFLFSSLNKHWDLYNILGVNIPEFELLAKVIRSQLKKTDRKDSGIKIASIGRGGYLLFSVPKYSLVNKEEKVEKKIEKKLGPQAHLGYLSWLDGTEDGAAKIEQDLKNKIFSPFVTHEDLEVTDYFASMRGIKRLFSRDEYDRQLSSIDLVFDQANQRIYLRGKQLTSKEISSAKETILVIVELLKKRGKLSSEQLPSSSYSTNRYDFAGKILLPLQRIIRKKLNKELRLKVRGGISSFLINFDPTNLRIWIVTRPF</sequence>
<dbReference type="AlphaFoldDB" id="A0A2H0B215"/>
<gene>
    <name evidence="1" type="ORF">COX11_01295</name>
</gene>
<dbReference type="InterPro" id="IPR014721">
    <property type="entry name" value="Ribsml_uS5_D2-typ_fold_subgr"/>
</dbReference>
<accession>A0A2H0B215</accession>
<reference evidence="1 2" key="1">
    <citation type="submission" date="2017-09" db="EMBL/GenBank/DDBJ databases">
        <title>Depth-based differentiation of microbial function through sediment-hosted aquifers and enrichment of novel symbionts in the deep terrestrial subsurface.</title>
        <authorList>
            <person name="Probst A.J."/>
            <person name="Ladd B."/>
            <person name="Jarett J.K."/>
            <person name="Geller-Mcgrath D.E."/>
            <person name="Sieber C.M."/>
            <person name="Emerson J.B."/>
            <person name="Anantharaman K."/>
            <person name="Thomas B.C."/>
            <person name="Malmstrom R."/>
            <person name="Stieglmeier M."/>
            <person name="Klingl A."/>
            <person name="Woyke T."/>
            <person name="Ryan C.M."/>
            <person name="Banfield J.F."/>
        </authorList>
    </citation>
    <scope>NUCLEOTIDE SEQUENCE [LARGE SCALE GENOMIC DNA]</scope>
    <source>
        <strain evidence="1">CG23_combo_of_CG06-09_8_20_14_all_41_73</strain>
    </source>
</reference>
<comment type="caution">
    <text evidence="1">The sequence shown here is derived from an EMBL/GenBank/DDBJ whole genome shotgun (WGS) entry which is preliminary data.</text>
</comment>
<proteinExistence type="predicted"/>
<dbReference type="Gene3D" id="3.30.230.10">
    <property type="match status" value="1"/>
</dbReference>
<organism evidence="1 2">
    <name type="scientific">Candidatus Berkelbacteria bacterium CG23_combo_of_CG06-09_8_20_14_all_41_73</name>
    <dbReference type="NCBI Taxonomy" id="1974519"/>
    <lineage>
        <taxon>Bacteria</taxon>
        <taxon>Candidatus Berkelbacteria</taxon>
    </lineage>
</organism>
<evidence type="ECO:0000313" key="1">
    <source>
        <dbReference type="EMBL" id="PIP50948.1"/>
    </source>
</evidence>
<name>A0A2H0B215_9BACT</name>
<dbReference type="Proteomes" id="UP000230671">
    <property type="component" value="Unassembled WGS sequence"/>
</dbReference>
<evidence type="ECO:0000313" key="2">
    <source>
        <dbReference type="Proteomes" id="UP000230671"/>
    </source>
</evidence>
<protein>
    <submittedName>
        <fullName evidence="1">Uncharacterized protein</fullName>
    </submittedName>
</protein>
<dbReference type="EMBL" id="PCSO01000054">
    <property type="protein sequence ID" value="PIP50948.1"/>
    <property type="molecule type" value="Genomic_DNA"/>
</dbReference>